<dbReference type="STRING" id="368603.AYY16_01210"/>
<name>A0A1B8H017_9GAMM</name>
<keyword evidence="1" id="KW-0812">Transmembrane</keyword>
<dbReference type="InterPro" id="IPR026841">
    <property type="entry name" value="Aur1/Ipt1"/>
</dbReference>
<evidence type="ECO:0000313" key="4">
    <source>
        <dbReference type="Proteomes" id="UP000092247"/>
    </source>
</evidence>
<dbReference type="Gene3D" id="1.20.144.10">
    <property type="entry name" value="Phosphatidic acid phosphatase type 2/haloperoxidase"/>
    <property type="match status" value="1"/>
</dbReference>
<dbReference type="GO" id="GO:0016020">
    <property type="term" value="C:membrane"/>
    <property type="evidence" value="ECO:0007669"/>
    <property type="project" value="UniProtKB-SubCell"/>
</dbReference>
<keyword evidence="1" id="KW-0472">Membrane</keyword>
<evidence type="ECO:0000256" key="1">
    <source>
        <dbReference type="SAM" id="Phobius"/>
    </source>
</evidence>
<feature type="transmembrane region" description="Helical" evidence="1">
    <location>
        <begin position="136"/>
        <end position="153"/>
    </location>
</feature>
<protein>
    <submittedName>
        <fullName evidence="3">Ser/Thr and Tyr protein phosphatase</fullName>
    </submittedName>
</protein>
<feature type="transmembrane region" description="Helical" evidence="1">
    <location>
        <begin position="12"/>
        <end position="33"/>
    </location>
</feature>
<reference evidence="3 4" key="1">
    <citation type="submission" date="2016-06" db="EMBL/GenBank/DDBJ databases">
        <authorList>
            <person name="Kjaerup R.B."/>
            <person name="Dalgaard T.S."/>
            <person name="Juul-Madsen H.R."/>
        </authorList>
    </citation>
    <scope>NUCLEOTIDE SEQUENCE [LARGE SCALE GENOMIC DNA]</scope>
    <source>
        <strain evidence="3 4">GCSL-Mp3</strain>
    </source>
</reference>
<evidence type="ECO:0000313" key="3">
    <source>
        <dbReference type="EMBL" id="OBU02428.1"/>
    </source>
</evidence>
<dbReference type="CDD" id="cd03386">
    <property type="entry name" value="PAP2_Aur1_like"/>
    <property type="match status" value="1"/>
</dbReference>
<dbReference type="RefSeq" id="WP_067426394.1">
    <property type="nucleotide sequence ID" value="NZ_LZEX01000045.1"/>
</dbReference>
<accession>A0A1B8H017</accession>
<proteinExistence type="predicted"/>
<dbReference type="EMBL" id="LZEX01000045">
    <property type="protein sequence ID" value="OBU02428.1"/>
    <property type="molecule type" value="Genomic_DNA"/>
</dbReference>
<feature type="transmembrane region" description="Helical" evidence="1">
    <location>
        <begin position="86"/>
        <end position="110"/>
    </location>
</feature>
<dbReference type="SUPFAM" id="SSF48317">
    <property type="entry name" value="Acid phosphatase/Vanadium-dependent haloperoxidase"/>
    <property type="match status" value="1"/>
</dbReference>
<feature type="domain" description="Inositolphosphotransferase Aur1/Ipt1" evidence="2">
    <location>
        <begin position="47"/>
        <end position="196"/>
    </location>
</feature>
<dbReference type="Proteomes" id="UP000092247">
    <property type="component" value="Unassembled WGS sequence"/>
</dbReference>
<feature type="transmembrane region" description="Helical" evidence="1">
    <location>
        <begin position="53"/>
        <end position="79"/>
    </location>
</feature>
<feature type="transmembrane region" description="Helical" evidence="1">
    <location>
        <begin position="183"/>
        <end position="200"/>
    </location>
</feature>
<dbReference type="Pfam" id="PF14378">
    <property type="entry name" value="PAP2_3"/>
    <property type="match status" value="1"/>
</dbReference>
<gene>
    <name evidence="3" type="ORF">AYY17_12280</name>
</gene>
<evidence type="ECO:0000259" key="2">
    <source>
        <dbReference type="Pfam" id="PF14378"/>
    </source>
</evidence>
<dbReference type="AlphaFoldDB" id="A0A1B8H017"/>
<organism evidence="3 4">
    <name type="scientific">Morganella psychrotolerans</name>
    <dbReference type="NCBI Taxonomy" id="368603"/>
    <lineage>
        <taxon>Bacteria</taxon>
        <taxon>Pseudomonadati</taxon>
        <taxon>Pseudomonadota</taxon>
        <taxon>Gammaproteobacteria</taxon>
        <taxon>Enterobacterales</taxon>
        <taxon>Morganellaceae</taxon>
        <taxon>Morganella</taxon>
    </lineage>
</organism>
<feature type="transmembrane region" description="Helical" evidence="1">
    <location>
        <begin position="160"/>
        <end position="177"/>
    </location>
</feature>
<sequence>MIGGSDSFAQRALSYLLWCIPVSVVFFTLYPLMNMFTAGRETLYSLWVPSELAIPFVPGFIWVYCSFYLIILAPLWFVLRREHRQLAFTFMAVTLIGGLIFFLLPAQLGFVRQLPDNPLYRTMYQTLFELDQPHNLVPSLHVAWSCAAVLAIIRHTGKGLTVLFLLWLALIALSTLLVHQHHVADVVTGLLLAVIVSSVMRKLL</sequence>
<comment type="caution">
    <text evidence="3">The sequence shown here is derived from an EMBL/GenBank/DDBJ whole genome shotgun (WGS) entry which is preliminary data.</text>
</comment>
<dbReference type="InterPro" id="IPR036938">
    <property type="entry name" value="PAP2/HPO_sf"/>
</dbReference>
<keyword evidence="1" id="KW-1133">Transmembrane helix</keyword>